<reference evidence="6 7" key="1">
    <citation type="submission" date="2019-07" db="EMBL/GenBank/DDBJ databases">
        <authorList>
            <person name="Jastrzebski P J."/>
            <person name="Paukszto L."/>
            <person name="Jastrzebski P J."/>
        </authorList>
    </citation>
    <scope>NUCLEOTIDE SEQUENCE [LARGE SCALE GENOMIC DNA]</scope>
    <source>
        <strain evidence="6 7">WMS-il1</strain>
    </source>
</reference>
<name>A0A564Z9T5_HYMDI</name>
<gene>
    <name evidence="6" type="ORF">WMSIL1_LOCUS13940</name>
</gene>
<evidence type="ECO:0000256" key="4">
    <source>
        <dbReference type="SAM" id="Phobius"/>
    </source>
</evidence>
<evidence type="ECO:0000259" key="5">
    <source>
        <dbReference type="PROSITE" id="PS50004"/>
    </source>
</evidence>
<sequence>MSSFRSMREKARLKLLDRRERKRLANEGTTAQTLQPSRSSFSKVPDSLPVPSEFYHSDNASGSFDLGSRSGSFQHLVLKPFSNSMEDSQSTALDKESALLRKRRIGRKSQSFSSLYRPAEVVPRWIMELKIYTVYDINTAIVRDGTNTCIKIKQDLWTLGKTTMKASSSQQVWEETFQIPLVEISQPIVLKYCSRKTGRFSTLGEAELSLDDCIIGVTYSKHLEILSPGHSRPIGMLRMQVCLHNSNNSSPVTNRSSTLEDSRRSYKSRLHIKQKSSSVLNLSSTSATNIGPLKGGIQIFEARYLGLLQLNVVTRTLSIYARRWNPLENQPGEVAVITNPLTKATEIVSPRLTWPPHFLRGVSALEFGPITGPQVAQFDSAVLYINVLSACGLQSIPLAKFLGKCCTDENSYDSMHRGVMAARLISYYQTMAKNVTPLSTQVQLQMGKDKYLTSVRKSTFDPVWNQTFTFNLNNYSKTLIEVQLMSIQNPNITGPAAGIEKIGEALIDISRLPFDFTQRIELELNGKRPKPHLLVLATLTGLTKFERPISYLPLPAINIISSGDSNDRQSDAESNSFLSLQQRTSRGSLFSFNETGTSTQPSGEWTSLMNETTTPEELSLEEIDAQIIEHYGWKMALKNRFDVGYLRVNVIAASGLTSREMSTKCDSYCLLELINMRVQTQTVRKTLNPKWDKVFVFPVTDVHSILYITVFDNEKYKDEFLGRVAIPLMKIRNHERSWYALKNADLRERSRGSILLEFFFVYNHFKAAWRTLNPIEPCLKHPIRPQKYKKLSVDYKNAMQENVMRLKVIFKPLRVITQYVDEVCSWENPWLTIGVLIGYNTAVWNFQPYMIPLGMIIGILALRQTSKNPQLLDVLSSAKCVAGVGASNLASSVSRTRILGNRNSQLIDDPRKDSLKSSFDCENDVLINTELLYSLENEFPSDVESTELERQNSEHKDSNKGKKKLNAIMEIVGDLPQIMDLIASAIEKTIGVFEWQVPWLTWFCLFFLVIFTLILYFVPLRVVLCIIGTNQLTRKLLRPSSRCTFSTFNVISRVPSRPEAEQQRRLAPRSFVYQ</sequence>
<proteinExistence type="predicted"/>
<evidence type="ECO:0000313" key="6">
    <source>
        <dbReference type="EMBL" id="VUZ56265.1"/>
    </source>
</evidence>
<evidence type="ECO:0000256" key="2">
    <source>
        <dbReference type="ARBA" id="ARBA00022837"/>
    </source>
</evidence>
<dbReference type="Pfam" id="PF00168">
    <property type="entry name" value="C2"/>
    <property type="match status" value="3"/>
</dbReference>
<dbReference type="AlphaFoldDB" id="A0A564Z9T5"/>
<dbReference type="Gene3D" id="2.60.40.150">
    <property type="entry name" value="C2 domain"/>
    <property type="match status" value="2"/>
</dbReference>
<feature type="domain" description="C2" evidence="5">
    <location>
        <begin position="361"/>
        <end position="524"/>
    </location>
</feature>
<evidence type="ECO:0000256" key="3">
    <source>
        <dbReference type="SAM" id="MobiDB-lite"/>
    </source>
</evidence>
<evidence type="ECO:0000313" key="7">
    <source>
        <dbReference type="Proteomes" id="UP000321570"/>
    </source>
</evidence>
<dbReference type="Proteomes" id="UP000321570">
    <property type="component" value="Unassembled WGS sequence"/>
</dbReference>
<keyword evidence="4" id="KW-1133">Transmembrane helix</keyword>
<dbReference type="InterPro" id="IPR035892">
    <property type="entry name" value="C2_domain_sf"/>
</dbReference>
<dbReference type="GO" id="GO:0016020">
    <property type="term" value="C:membrane"/>
    <property type="evidence" value="ECO:0007669"/>
    <property type="project" value="TreeGrafter"/>
</dbReference>
<dbReference type="PROSITE" id="PS50004">
    <property type="entry name" value="C2"/>
    <property type="match status" value="2"/>
</dbReference>
<feature type="domain" description="C2" evidence="5">
    <location>
        <begin position="621"/>
        <end position="741"/>
    </location>
</feature>
<dbReference type="EMBL" id="CABIJS010000701">
    <property type="protein sequence ID" value="VUZ56265.1"/>
    <property type="molecule type" value="Genomic_DNA"/>
</dbReference>
<accession>A0A564Z9T5</accession>
<keyword evidence="2" id="KW-0106">Calcium</keyword>
<keyword evidence="4" id="KW-0812">Transmembrane</keyword>
<dbReference type="InterPro" id="IPR000008">
    <property type="entry name" value="C2_dom"/>
</dbReference>
<dbReference type="PANTHER" id="PTHR45911">
    <property type="entry name" value="C2 DOMAIN-CONTAINING PROTEIN"/>
    <property type="match status" value="1"/>
</dbReference>
<evidence type="ECO:0000256" key="1">
    <source>
        <dbReference type="ARBA" id="ARBA00022723"/>
    </source>
</evidence>
<feature type="transmembrane region" description="Helical" evidence="4">
    <location>
        <begin position="999"/>
        <end position="1028"/>
    </location>
</feature>
<protein>
    <recommendedName>
        <fullName evidence="5">C2 domain-containing protein</fullName>
    </recommendedName>
</protein>
<dbReference type="PANTHER" id="PTHR45911:SF4">
    <property type="entry name" value="MULTIPLE C2 AND TRANSMEMBRANE DOMAIN-CONTAINING PROTEIN"/>
    <property type="match status" value="1"/>
</dbReference>
<keyword evidence="1" id="KW-0479">Metal-binding</keyword>
<keyword evidence="4" id="KW-0472">Membrane</keyword>
<dbReference type="SMART" id="SM00239">
    <property type="entry name" value="C2"/>
    <property type="match status" value="3"/>
</dbReference>
<organism evidence="6 7">
    <name type="scientific">Hymenolepis diminuta</name>
    <name type="common">Rat tapeworm</name>
    <dbReference type="NCBI Taxonomy" id="6216"/>
    <lineage>
        <taxon>Eukaryota</taxon>
        <taxon>Metazoa</taxon>
        <taxon>Spiralia</taxon>
        <taxon>Lophotrochozoa</taxon>
        <taxon>Platyhelminthes</taxon>
        <taxon>Cestoda</taxon>
        <taxon>Eucestoda</taxon>
        <taxon>Cyclophyllidea</taxon>
        <taxon>Hymenolepididae</taxon>
        <taxon>Hymenolepis</taxon>
    </lineage>
</organism>
<keyword evidence="7" id="KW-1185">Reference proteome</keyword>
<feature type="region of interest" description="Disordered" evidence="3">
    <location>
        <begin position="22"/>
        <end position="45"/>
    </location>
</feature>
<feature type="compositionally biased region" description="Polar residues" evidence="3">
    <location>
        <begin position="27"/>
        <end position="42"/>
    </location>
</feature>
<dbReference type="GO" id="GO:0005509">
    <property type="term" value="F:calcium ion binding"/>
    <property type="evidence" value="ECO:0007669"/>
    <property type="project" value="TreeGrafter"/>
</dbReference>
<dbReference type="SUPFAM" id="SSF49562">
    <property type="entry name" value="C2 domain (Calcium/lipid-binding domain, CaLB)"/>
    <property type="match status" value="3"/>
</dbReference>